<accession>A0ABR2ZYV5</accession>
<dbReference type="SUPFAM" id="SSF81301">
    <property type="entry name" value="Nucleotidyltransferase"/>
    <property type="match status" value="1"/>
</dbReference>
<evidence type="ECO:0000256" key="2">
    <source>
        <dbReference type="ARBA" id="ARBA00012388"/>
    </source>
</evidence>
<feature type="region of interest" description="Disordered" evidence="5">
    <location>
        <begin position="388"/>
        <end position="408"/>
    </location>
</feature>
<proteinExistence type="inferred from homology"/>
<evidence type="ECO:0000256" key="3">
    <source>
        <dbReference type="ARBA" id="ARBA00022723"/>
    </source>
</evidence>
<organism evidence="8 9">
    <name type="scientific">Marasmius tenuissimus</name>
    <dbReference type="NCBI Taxonomy" id="585030"/>
    <lineage>
        <taxon>Eukaryota</taxon>
        <taxon>Fungi</taxon>
        <taxon>Dikarya</taxon>
        <taxon>Basidiomycota</taxon>
        <taxon>Agaricomycotina</taxon>
        <taxon>Agaricomycetes</taxon>
        <taxon>Agaricomycetidae</taxon>
        <taxon>Agaricales</taxon>
        <taxon>Marasmiineae</taxon>
        <taxon>Marasmiaceae</taxon>
        <taxon>Marasmius</taxon>
    </lineage>
</organism>
<dbReference type="Proteomes" id="UP001437256">
    <property type="component" value="Unassembled WGS sequence"/>
</dbReference>
<sequence>MQPTLIRCTKQCKRLGSIKSFLSPSFTSIFVLKRSLTSVVKQPSTNVKKKRKPEFERREELNVRTIAGFQDHKDVNQRLHHEIVAYIKSIEATHKERVQRHLIYETFRNTINETISSYRPKVQLYGSVPTGLELPTTDLDISVSTSRKSADRKEQTRILRKLRFAFREAGLIYKGMIRAHARVPVMVMTTSNHLGRIGIDITVNSDDGPRCVKVINQYLKEMPALRPLILLLKCFLKEKRLNNAATGGLSSYSLTCMCISLLQVNPGRRPQEYIDKPMEFESLGALLTDFMVYYGRDFSYKNSFISVLQGKVLPKQSIEWLTVHDALAIECLVRDRNSVARSTQYVQEIQSAFKDAAETLLKLAPDNKTCLGSIVQARHMDSVRRSAITASIDTSTPTKTVPKRVKSKYKGVRKPGSLALSRDRTTPFDSTGRQPVAVLYG</sequence>
<keyword evidence="3" id="KW-0479">Metal-binding</keyword>
<evidence type="ECO:0000256" key="1">
    <source>
        <dbReference type="ARBA" id="ARBA00008593"/>
    </source>
</evidence>
<keyword evidence="4" id="KW-0460">Magnesium</keyword>
<name>A0ABR2ZYV5_9AGAR</name>
<dbReference type="InterPro" id="IPR054708">
    <property type="entry name" value="MTPAP-like_central"/>
</dbReference>
<dbReference type="InterPro" id="IPR043519">
    <property type="entry name" value="NT_sf"/>
</dbReference>
<dbReference type="SUPFAM" id="SSF81631">
    <property type="entry name" value="PAP/OAS1 substrate-binding domain"/>
    <property type="match status" value="1"/>
</dbReference>
<reference evidence="8 9" key="1">
    <citation type="submission" date="2024-05" db="EMBL/GenBank/DDBJ databases">
        <title>A draft genome resource for the thread blight pathogen Marasmius tenuissimus strain MS-2.</title>
        <authorList>
            <person name="Yulfo-Soto G.E."/>
            <person name="Baruah I.K."/>
            <person name="Amoako-Attah I."/>
            <person name="Bukari Y."/>
            <person name="Meinhardt L.W."/>
            <person name="Bailey B.A."/>
            <person name="Cohen S.P."/>
        </authorList>
    </citation>
    <scope>NUCLEOTIDE SEQUENCE [LARGE SCALE GENOMIC DNA]</scope>
    <source>
        <strain evidence="8 9">MS-2</strain>
    </source>
</reference>
<feature type="domain" description="Poly(A) RNA polymerase mitochondrial-like central palm" evidence="7">
    <location>
        <begin position="80"/>
        <end position="219"/>
    </location>
</feature>
<keyword evidence="9" id="KW-1185">Reference proteome</keyword>
<feature type="domain" description="PAP-associated" evidence="6">
    <location>
        <begin position="282"/>
        <end position="330"/>
    </location>
</feature>
<dbReference type="InterPro" id="IPR045862">
    <property type="entry name" value="Trf4-like"/>
</dbReference>
<dbReference type="EMBL" id="JBBXMP010000031">
    <property type="protein sequence ID" value="KAL0066885.1"/>
    <property type="molecule type" value="Genomic_DNA"/>
</dbReference>
<dbReference type="Pfam" id="PF22600">
    <property type="entry name" value="MTPAP-like_central"/>
    <property type="match status" value="1"/>
</dbReference>
<evidence type="ECO:0000256" key="5">
    <source>
        <dbReference type="SAM" id="MobiDB-lite"/>
    </source>
</evidence>
<dbReference type="PANTHER" id="PTHR23092:SF15">
    <property type="entry name" value="INACTIVE NON-CANONICAL POLY(A) RNA POLYMERASE PROTEIN TRF4-2-RELATED"/>
    <property type="match status" value="1"/>
</dbReference>
<protein>
    <recommendedName>
        <fullName evidence="2">polynucleotide adenylyltransferase</fullName>
        <ecNumber evidence="2">2.7.7.19</ecNumber>
    </recommendedName>
</protein>
<dbReference type="InterPro" id="IPR002058">
    <property type="entry name" value="PAP_assoc"/>
</dbReference>
<evidence type="ECO:0000313" key="8">
    <source>
        <dbReference type="EMBL" id="KAL0066885.1"/>
    </source>
</evidence>
<evidence type="ECO:0000313" key="9">
    <source>
        <dbReference type="Proteomes" id="UP001437256"/>
    </source>
</evidence>
<dbReference type="Gene3D" id="3.30.460.10">
    <property type="entry name" value="Beta Polymerase, domain 2"/>
    <property type="match status" value="1"/>
</dbReference>
<feature type="compositionally biased region" description="Polar residues" evidence="5">
    <location>
        <begin position="388"/>
        <end position="399"/>
    </location>
</feature>
<dbReference type="Gene3D" id="1.10.1410.10">
    <property type="match status" value="1"/>
</dbReference>
<evidence type="ECO:0000259" key="7">
    <source>
        <dbReference type="Pfam" id="PF22600"/>
    </source>
</evidence>
<dbReference type="EC" id="2.7.7.19" evidence="2"/>
<evidence type="ECO:0000259" key="6">
    <source>
        <dbReference type="Pfam" id="PF03828"/>
    </source>
</evidence>
<dbReference type="Pfam" id="PF03828">
    <property type="entry name" value="PAP_assoc"/>
    <property type="match status" value="1"/>
</dbReference>
<evidence type="ECO:0000256" key="4">
    <source>
        <dbReference type="ARBA" id="ARBA00022842"/>
    </source>
</evidence>
<comment type="caution">
    <text evidence="8">The sequence shown here is derived from an EMBL/GenBank/DDBJ whole genome shotgun (WGS) entry which is preliminary data.</text>
</comment>
<dbReference type="PANTHER" id="PTHR23092">
    <property type="entry name" value="POLY(A) RNA POLYMERASE"/>
    <property type="match status" value="1"/>
</dbReference>
<gene>
    <name evidence="8" type="ORF">AAF712_006080</name>
</gene>
<comment type="similarity">
    <text evidence="1">Belongs to the DNA polymerase type-B-like family.</text>
</comment>
<dbReference type="CDD" id="cd05402">
    <property type="entry name" value="NT_PAP_TUTase"/>
    <property type="match status" value="1"/>
</dbReference>